<comment type="catalytic activity">
    <reaction evidence="5">
        <text>a 2-demethylmenaquinol + S-adenosyl-L-methionine = a menaquinol + S-adenosyl-L-homocysteine + H(+)</text>
        <dbReference type="Rhea" id="RHEA:42640"/>
        <dbReference type="Rhea" id="RHEA-COMP:9539"/>
        <dbReference type="Rhea" id="RHEA-COMP:9563"/>
        <dbReference type="ChEBI" id="CHEBI:15378"/>
        <dbReference type="ChEBI" id="CHEBI:18151"/>
        <dbReference type="ChEBI" id="CHEBI:55437"/>
        <dbReference type="ChEBI" id="CHEBI:57856"/>
        <dbReference type="ChEBI" id="CHEBI:59789"/>
        <dbReference type="EC" id="2.1.1.163"/>
    </reaction>
</comment>
<organism evidence="6 7">
    <name type="scientific">Candidatus Barnesiella excrementipullorum</name>
    <dbReference type="NCBI Taxonomy" id="2838479"/>
    <lineage>
        <taxon>Bacteria</taxon>
        <taxon>Pseudomonadati</taxon>
        <taxon>Bacteroidota</taxon>
        <taxon>Bacteroidia</taxon>
        <taxon>Bacteroidales</taxon>
        <taxon>Barnesiellaceae</taxon>
        <taxon>Barnesiella</taxon>
    </lineage>
</organism>
<evidence type="ECO:0000256" key="5">
    <source>
        <dbReference type="HAMAP-Rule" id="MF_01813"/>
    </source>
</evidence>
<dbReference type="EC" id="2.1.1.163" evidence="5"/>
<keyword evidence="4 5" id="KW-0949">S-adenosyl-L-methionine</keyword>
<keyword evidence="2 5" id="KW-0489">Methyltransferase</keyword>
<proteinExistence type="inferred from homology"/>
<feature type="binding site" evidence="5">
    <location>
        <position position="71"/>
    </location>
    <ligand>
        <name>S-adenosyl-L-methionine</name>
        <dbReference type="ChEBI" id="CHEBI:59789"/>
    </ligand>
</feature>
<evidence type="ECO:0000256" key="2">
    <source>
        <dbReference type="ARBA" id="ARBA00022603"/>
    </source>
</evidence>
<evidence type="ECO:0000256" key="1">
    <source>
        <dbReference type="ARBA" id="ARBA00022428"/>
    </source>
</evidence>
<reference evidence="6" key="2">
    <citation type="submission" date="2021-04" db="EMBL/GenBank/DDBJ databases">
        <authorList>
            <person name="Gilroy R."/>
        </authorList>
    </citation>
    <scope>NUCLEOTIDE SEQUENCE</scope>
    <source>
        <strain evidence="6">ChiHjej12B11-16260</strain>
    </source>
</reference>
<keyword evidence="3 5" id="KW-0808">Transferase</keyword>
<dbReference type="PANTHER" id="PTHR43591:SF24">
    <property type="entry name" value="2-METHOXY-6-POLYPRENYL-1,4-BENZOQUINOL METHYLASE, MITOCHONDRIAL"/>
    <property type="match status" value="1"/>
</dbReference>
<evidence type="ECO:0000256" key="3">
    <source>
        <dbReference type="ARBA" id="ARBA00022679"/>
    </source>
</evidence>
<reference evidence="6" key="1">
    <citation type="journal article" date="2021" name="PeerJ">
        <title>Extensive microbial diversity within the chicken gut microbiome revealed by metagenomics and culture.</title>
        <authorList>
            <person name="Gilroy R."/>
            <person name="Ravi A."/>
            <person name="Getino M."/>
            <person name="Pursley I."/>
            <person name="Horton D.L."/>
            <person name="Alikhan N.F."/>
            <person name="Baker D."/>
            <person name="Gharbi K."/>
            <person name="Hall N."/>
            <person name="Watson M."/>
            <person name="Adriaenssens E.M."/>
            <person name="Foster-Nyarko E."/>
            <person name="Jarju S."/>
            <person name="Secka A."/>
            <person name="Antonio M."/>
            <person name="Oren A."/>
            <person name="Chaudhuri R.R."/>
            <person name="La Ragione R."/>
            <person name="Hildebrand F."/>
            <person name="Pallen M.J."/>
        </authorList>
    </citation>
    <scope>NUCLEOTIDE SEQUENCE</scope>
    <source>
        <strain evidence="6">ChiHjej12B11-16260</strain>
    </source>
</reference>
<dbReference type="PROSITE" id="PS51608">
    <property type="entry name" value="SAM_MT_UBIE"/>
    <property type="match status" value="1"/>
</dbReference>
<dbReference type="InterPro" id="IPR029063">
    <property type="entry name" value="SAM-dependent_MTases_sf"/>
</dbReference>
<dbReference type="AlphaFoldDB" id="A0A9D1VRE1"/>
<dbReference type="Proteomes" id="UP000824246">
    <property type="component" value="Unassembled WGS sequence"/>
</dbReference>
<feature type="binding site" evidence="5">
    <location>
        <begin position="119"/>
        <end position="120"/>
    </location>
    <ligand>
        <name>S-adenosyl-L-methionine</name>
        <dbReference type="ChEBI" id="CHEBI:59789"/>
    </ligand>
</feature>
<dbReference type="PANTHER" id="PTHR43591">
    <property type="entry name" value="METHYLTRANSFERASE"/>
    <property type="match status" value="1"/>
</dbReference>
<evidence type="ECO:0000313" key="7">
    <source>
        <dbReference type="Proteomes" id="UP000824246"/>
    </source>
</evidence>
<comment type="similarity">
    <text evidence="5">Belongs to the class I-like SAM-binding methyltransferase superfamily. MenG/UbiE family.</text>
</comment>
<comment type="caution">
    <text evidence="6">The sequence shown here is derived from an EMBL/GenBank/DDBJ whole genome shotgun (WGS) entry which is preliminary data.</text>
</comment>
<keyword evidence="1 5" id="KW-0474">Menaquinone biosynthesis</keyword>
<evidence type="ECO:0000313" key="6">
    <source>
        <dbReference type="EMBL" id="HIX45466.1"/>
    </source>
</evidence>
<dbReference type="NCBIfam" id="TIGR01934">
    <property type="entry name" value="MenG_MenH_UbiE"/>
    <property type="match status" value="1"/>
</dbReference>
<dbReference type="InterPro" id="IPR004033">
    <property type="entry name" value="UbiE/COQ5_MeTrFase"/>
</dbReference>
<sequence>MSRFKAEDIKPYDSTAAKTGQVRDMFDSIAPAYDLMNRMMTFGIDCRWRRKAIDMVGKYNPSRLLDVATGTGDMAFLIDDMLHPDELTGIDLSEGMLDVARQKAAARGNAGHITFEPGDCLHLSFPDNRFDAVTVAYGVRNFEHLAQGFAEMYRVLAPGGVLCVIELSTPVHFPFRQLYKLYTYTIIPLVGRIVSHDAHAYTYLPRSVAAVVQGEEMLALFAEAGFVHCRLRRLTFGACTIYMGEKALR</sequence>
<dbReference type="SUPFAM" id="SSF53335">
    <property type="entry name" value="S-adenosyl-L-methionine-dependent methyltransferases"/>
    <property type="match status" value="1"/>
</dbReference>
<feature type="binding site" evidence="5">
    <location>
        <position position="91"/>
    </location>
    <ligand>
        <name>S-adenosyl-L-methionine</name>
        <dbReference type="ChEBI" id="CHEBI:59789"/>
    </ligand>
</feature>
<dbReference type="NCBIfam" id="NF001244">
    <property type="entry name" value="PRK00216.1-5"/>
    <property type="match status" value="1"/>
</dbReference>
<dbReference type="GO" id="GO:0043770">
    <property type="term" value="F:demethylmenaquinone methyltransferase activity"/>
    <property type="evidence" value="ECO:0007669"/>
    <property type="project" value="UniProtKB-UniRule"/>
</dbReference>
<dbReference type="Pfam" id="PF01209">
    <property type="entry name" value="Ubie_methyltran"/>
    <property type="match status" value="1"/>
</dbReference>
<evidence type="ECO:0000256" key="4">
    <source>
        <dbReference type="ARBA" id="ARBA00022691"/>
    </source>
</evidence>
<dbReference type="GO" id="GO:0009234">
    <property type="term" value="P:menaquinone biosynthetic process"/>
    <property type="evidence" value="ECO:0007669"/>
    <property type="project" value="UniProtKB-UniRule"/>
</dbReference>
<dbReference type="Gene3D" id="3.40.50.150">
    <property type="entry name" value="Vaccinia Virus protein VP39"/>
    <property type="match status" value="1"/>
</dbReference>
<dbReference type="HAMAP" id="MF_01813">
    <property type="entry name" value="MenG_UbiE_methyltr"/>
    <property type="match status" value="1"/>
</dbReference>
<comment type="pathway">
    <text evidence="5">Quinol/quinone metabolism; menaquinone biosynthesis; menaquinol from 1,4-dihydroxy-2-naphthoate: step 2/2.</text>
</comment>
<gene>
    <name evidence="6" type="primary">ubiE</name>
    <name evidence="5" type="synonym">menG</name>
    <name evidence="6" type="ORF">H9982_04530</name>
</gene>
<dbReference type="CDD" id="cd02440">
    <property type="entry name" value="AdoMet_MTases"/>
    <property type="match status" value="1"/>
</dbReference>
<dbReference type="EMBL" id="DXFB01000123">
    <property type="protein sequence ID" value="HIX45466.1"/>
    <property type="molecule type" value="Genomic_DNA"/>
</dbReference>
<name>A0A9D1VRE1_9BACT</name>
<comment type="function">
    <text evidence="5">Methyltransferase required for the conversion of demethylmenaquinol (DMKH2) to menaquinol (MKH2).</text>
</comment>
<comment type="caution">
    <text evidence="5">Lacks conserved residue(s) required for the propagation of feature annotation.</text>
</comment>
<dbReference type="GO" id="GO:0032259">
    <property type="term" value="P:methylation"/>
    <property type="evidence" value="ECO:0007669"/>
    <property type="project" value="UniProtKB-KW"/>
</dbReference>
<accession>A0A9D1VRE1</accession>
<protein>
    <recommendedName>
        <fullName evidence="5">Demethylmenaquinone methyltransferase</fullName>
        <ecNumber evidence="5">2.1.1.163</ecNumber>
    </recommendedName>
</protein>